<feature type="chain" id="PRO_5025404998" evidence="1">
    <location>
        <begin position="18"/>
        <end position="521"/>
    </location>
</feature>
<dbReference type="InterPro" id="IPR013780">
    <property type="entry name" value="Glyco_hydro_b"/>
</dbReference>
<evidence type="ECO:0000256" key="1">
    <source>
        <dbReference type="SAM" id="SignalP"/>
    </source>
</evidence>
<dbReference type="Gene3D" id="3.20.20.80">
    <property type="entry name" value="Glycosidases"/>
    <property type="match status" value="1"/>
</dbReference>
<dbReference type="PANTHER" id="PTHR36183:SF2">
    <property type="entry name" value="BETA-GLUCURONIDASE C-TERMINAL DOMAIN-CONTAINING PROTEIN"/>
    <property type="match status" value="1"/>
</dbReference>
<dbReference type="OrthoDB" id="2831684at2759"/>
<dbReference type="SUPFAM" id="SSF51445">
    <property type="entry name" value="(Trans)glycosidases"/>
    <property type="match status" value="1"/>
</dbReference>
<dbReference type="EMBL" id="ML994615">
    <property type="protein sequence ID" value="KAF2192591.1"/>
    <property type="molecule type" value="Genomic_DNA"/>
</dbReference>
<gene>
    <name evidence="3" type="ORF">K469DRAFT_800707</name>
</gene>
<dbReference type="GO" id="GO:0016787">
    <property type="term" value="F:hydrolase activity"/>
    <property type="evidence" value="ECO:0007669"/>
    <property type="project" value="UniProtKB-KW"/>
</dbReference>
<keyword evidence="1" id="KW-0732">Signal</keyword>
<dbReference type="PANTHER" id="PTHR36183">
    <property type="entry name" value="BETA-GLUCURONIDASE"/>
    <property type="match status" value="1"/>
</dbReference>
<evidence type="ECO:0000313" key="4">
    <source>
        <dbReference type="Proteomes" id="UP000800200"/>
    </source>
</evidence>
<evidence type="ECO:0000313" key="3">
    <source>
        <dbReference type="EMBL" id="KAF2192591.1"/>
    </source>
</evidence>
<evidence type="ECO:0000259" key="2">
    <source>
        <dbReference type="Pfam" id="PF16862"/>
    </source>
</evidence>
<sequence length="521" mass="56383">MNYLLPLAAILMPHTSAFVADDTAAAAAATVTSTGTIEVPTTRPSGAFSVPANFVSFGFGAAWLPEYTNDFGENLINSVAQRMDERPVIRIGGTVADRITFDPSQPKPTNCVSKDGCPDSSRAHFILGPSYFDLFSRFPNARFSFQAPLGENVNKTNVLAYVQRAYKSIGANRVDSIALGNEVGHYEPNGSAYVADAKEAQSAIVEAVSLGNSTIFEVMNTASGQRSKVPEEFTVKDVFQAGLEKDKKIKYVAEHYYQIENHKENSGLQAEIMNHTAITSKFTNFAKSVSYLRKIAPKIQYILSETGSALQGNHEFQSWFGACLWSVDFQLYAMSIGVSRVSGTQRPVARHSLWIPQPNLKEAGPQVRAPYYAQPFVADFVGKTVSGERGVVNIELGSPFLSAYAMFEGRNLARIAVLNLREWSPSSRNGTGRDAIKVSLHGLGKAKDVQVGRLHAAAGTDAGGWDANSKNITWQGQQWSYGIDKGKGHGTAKTGTVNATDGVAEVTIPNSEAVIVYLGKF</sequence>
<dbReference type="InterPro" id="IPR052974">
    <property type="entry name" value="GH79_Enzymes"/>
</dbReference>
<keyword evidence="3" id="KW-0378">Hydrolase</keyword>
<dbReference type="Proteomes" id="UP000800200">
    <property type="component" value="Unassembled WGS sequence"/>
</dbReference>
<dbReference type="Gene3D" id="2.60.40.1180">
    <property type="entry name" value="Golgi alpha-mannosidase II"/>
    <property type="match status" value="1"/>
</dbReference>
<dbReference type="AlphaFoldDB" id="A0A6A6EMT7"/>
<feature type="signal peptide" evidence="1">
    <location>
        <begin position="1"/>
        <end position="17"/>
    </location>
</feature>
<dbReference type="InterPro" id="IPR017853">
    <property type="entry name" value="GH"/>
</dbReference>
<organism evidence="3 4">
    <name type="scientific">Zopfia rhizophila CBS 207.26</name>
    <dbReference type="NCBI Taxonomy" id="1314779"/>
    <lineage>
        <taxon>Eukaryota</taxon>
        <taxon>Fungi</taxon>
        <taxon>Dikarya</taxon>
        <taxon>Ascomycota</taxon>
        <taxon>Pezizomycotina</taxon>
        <taxon>Dothideomycetes</taxon>
        <taxon>Dothideomycetes incertae sedis</taxon>
        <taxon>Zopfiaceae</taxon>
        <taxon>Zopfia</taxon>
    </lineage>
</organism>
<reference evidence="3" key="1">
    <citation type="journal article" date="2020" name="Stud. Mycol.">
        <title>101 Dothideomycetes genomes: a test case for predicting lifestyles and emergence of pathogens.</title>
        <authorList>
            <person name="Haridas S."/>
            <person name="Albert R."/>
            <person name="Binder M."/>
            <person name="Bloem J."/>
            <person name="Labutti K."/>
            <person name="Salamov A."/>
            <person name="Andreopoulos B."/>
            <person name="Baker S."/>
            <person name="Barry K."/>
            <person name="Bills G."/>
            <person name="Bluhm B."/>
            <person name="Cannon C."/>
            <person name="Castanera R."/>
            <person name="Culley D."/>
            <person name="Daum C."/>
            <person name="Ezra D."/>
            <person name="Gonzalez J."/>
            <person name="Henrissat B."/>
            <person name="Kuo A."/>
            <person name="Liang C."/>
            <person name="Lipzen A."/>
            <person name="Lutzoni F."/>
            <person name="Magnuson J."/>
            <person name="Mondo S."/>
            <person name="Nolan M."/>
            <person name="Ohm R."/>
            <person name="Pangilinan J."/>
            <person name="Park H.-J."/>
            <person name="Ramirez L."/>
            <person name="Alfaro M."/>
            <person name="Sun H."/>
            <person name="Tritt A."/>
            <person name="Yoshinaga Y."/>
            <person name="Zwiers L.-H."/>
            <person name="Turgeon B."/>
            <person name="Goodwin S."/>
            <person name="Spatafora J."/>
            <person name="Crous P."/>
            <person name="Grigoriev I."/>
        </authorList>
    </citation>
    <scope>NUCLEOTIDE SEQUENCE</scope>
    <source>
        <strain evidence="3">CBS 207.26</strain>
    </source>
</reference>
<dbReference type="InterPro" id="IPR031728">
    <property type="entry name" value="GlcAase_C"/>
</dbReference>
<protein>
    <submittedName>
        <fullName evidence="3">Glycoside hydrolase family 79 protein</fullName>
    </submittedName>
</protein>
<dbReference type="Pfam" id="PF16862">
    <property type="entry name" value="Glyco_hydro_79C"/>
    <property type="match status" value="1"/>
</dbReference>
<name>A0A6A6EMT7_9PEZI</name>
<proteinExistence type="predicted"/>
<keyword evidence="4" id="KW-1185">Reference proteome</keyword>
<feature type="domain" description="Beta-glucuronidase C-terminal" evidence="2">
    <location>
        <begin position="403"/>
        <end position="515"/>
    </location>
</feature>
<accession>A0A6A6EMT7</accession>